<dbReference type="InterPro" id="IPR021309">
    <property type="entry name" value="YgaP-like_TM"/>
</dbReference>
<proteinExistence type="predicted"/>
<organism evidence="3 4">
    <name type="scientific">Thiothrix eikelboomii</name>
    <dbReference type="NCBI Taxonomy" id="92487"/>
    <lineage>
        <taxon>Bacteria</taxon>
        <taxon>Pseudomonadati</taxon>
        <taxon>Pseudomonadota</taxon>
        <taxon>Gammaproteobacteria</taxon>
        <taxon>Thiotrichales</taxon>
        <taxon>Thiotrichaceae</taxon>
        <taxon>Thiothrix</taxon>
    </lineage>
</organism>
<reference evidence="3 4" key="1">
    <citation type="submission" date="2017-02" db="EMBL/GenBank/DDBJ databases">
        <authorList>
            <person name="Peterson S.W."/>
        </authorList>
    </citation>
    <scope>NUCLEOTIDE SEQUENCE [LARGE SCALE GENOMIC DNA]</scope>
    <source>
        <strain evidence="3 4">ATCC 49788</strain>
    </source>
</reference>
<sequence length="141" mass="15220">MDLAPNVGRTDKNIRIGLGILLIVIGLFKSFGLVILGIVILATGLLSFCGLYKVLGINTASKAERQTAKPDLSDRATDNFNDFKHEAVETAQELKEKAVGVAKEVKEEANAKTQEWKANANEAAAEQARQQAAKPNDLNKS</sequence>
<dbReference type="STRING" id="92487.SAMN02745130_03541"/>
<dbReference type="EMBL" id="FUYB01000024">
    <property type="protein sequence ID" value="SKA93579.1"/>
    <property type="molecule type" value="Genomic_DNA"/>
</dbReference>
<feature type="domain" description="Inner membrane protein YgaP-like transmembrane" evidence="2">
    <location>
        <begin position="4"/>
        <end position="61"/>
    </location>
</feature>
<accession>A0A1T4XVH6</accession>
<feature type="region of interest" description="Disordered" evidence="1">
    <location>
        <begin position="110"/>
        <end position="141"/>
    </location>
</feature>
<evidence type="ECO:0000259" key="2">
    <source>
        <dbReference type="Pfam" id="PF11127"/>
    </source>
</evidence>
<feature type="compositionally biased region" description="Low complexity" evidence="1">
    <location>
        <begin position="118"/>
        <end position="133"/>
    </location>
</feature>
<gene>
    <name evidence="3" type="ORF">SAMN02745130_03541</name>
</gene>
<evidence type="ECO:0000313" key="3">
    <source>
        <dbReference type="EMBL" id="SKA93579.1"/>
    </source>
</evidence>
<protein>
    <recommendedName>
        <fullName evidence="2">Inner membrane protein YgaP-like transmembrane domain-containing protein</fullName>
    </recommendedName>
</protein>
<dbReference type="RefSeq" id="WP_078923979.1">
    <property type="nucleotide sequence ID" value="NZ_FUYB01000024.1"/>
</dbReference>
<dbReference type="OrthoDB" id="9804804at2"/>
<keyword evidence="4" id="KW-1185">Reference proteome</keyword>
<dbReference type="Proteomes" id="UP000190460">
    <property type="component" value="Unassembled WGS sequence"/>
</dbReference>
<evidence type="ECO:0000256" key="1">
    <source>
        <dbReference type="SAM" id="MobiDB-lite"/>
    </source>
</evidence>
<name>A0A1T4XVH6_9GAMM</name>
<evidence type="ECO:0000313" key="4">
    <source>
        <dbReference type="Proteomes" id="UP000190460"/>
    </source>
</evidence>
<dbReference type="Pfam" id="PF11127">
    <property type="entry name" value="YgaP-like_TM"/>
    <property type="match status" value="1"/>
</dbReference>
<dbReference type="AlphaFoldDB" id="A0A1T4XVH6"/>